<evidence type="ECO:0000256" key="5">
    <source>
        <dbReference type="ARBA" id="ARBA00023049"/>
    </source>
</evidence>
<evidence type="ECO:0000313" key="8">
    <source>
        <dbReference type="EMBL" id="CAA9514024.1"/>
    </source>
</evidence>
<dbReference type="Pfam" id="PF01432">
    <property type="entry name" value="Peptidase_M3"/>
    <property type="match status" value="1"/>
</dbReference>
<proteinExistence type="inferred from homology"/>
<feature type="non-terminal residue" evidence="8">
    <location>
        <position position="1"/>
    </location>
</feature>
<keyword evidence="3 6" id="KW-0378">Hydrolase</keyword>
<sequence>WTWAQSRELVLDSYGSFSPELGNLVKRFFDENWIDAPVREGKRGGAFCAYTVPSAHPYLLLNWTSRRRDVTTLAHELGHGVHAALAGPQGVFQFGTPLTLAETASVFGEELVFGRLLDATEDAESRFSLLAEAIEGQIATVFRQIAMNRFEHVLHTARRSEGELAVDRINELWYESQTEMFGDSIEITDGYRQWWSYVPHFVNTPGYVYAYAYGQLLALSVYRRYEEEGESFVPAYLDLLKAGGSKPPEELGKIVGVDLTDPGFWDSGLDLVERQLEAAEAAAKEARAVS</sequence>
<dbReference type="InterPro" id="IPR001567">
    <property type="entry name" value="Pept_M3A_M3B_dom"/>
</dbReference>
<dbReference type="EMBL" id="CADCVT010000271">
    <property type="protein sequence ID" value="CAA9514024.1"/>
    <property type="molecule type" value="Genomic_DNA"/>
</dbReference>
<evidence type="ECO:0000256" key="3">
    <source>
        <dbReference type="ARBA" id="ARBA00022801"/>
    </source>
</evidence>
<reference evidence="8" key="1">
    <citation type="submission" date="2020-02" db="EMBL/GenBank/DDBJ databases">
        <authorList>
            <person name="Meier V. D."/>
        </authorList>
    </citation>
    <scope>NUCLEOTIDE SEQUENCE</scope>
    <source>
        <strain evidence="8">AVDCRST_MAG85</strain>
    </source>
</reference>
<dbReference type="InterPro" id="IPR042088">
    <property type="entry name" value="OligoPept_F_C"/>
</dbReference>
<dbReference type="SUPFAM" id="SSF55486">
    <property type="entry name" value="Metalloproteases ('zincins'), catalytic domain"/>
    <property type="match status" value="1"/>
</dbReference>
<dbReference type="GO" id="GO:0004222">
    <property type="term" value="F:metalloendopeptidase activity"/>
    <property type="evidence" value="ECO:0007669"/>
    <property type="project" value="InterPro"/>
</dbReference>
<dbReference type="GO" id="GO:0046872">
    <property type="term" value="F:metal ion binding"/>
    <property type="evidence" value="ECO:0007669"/>
    <property type="project" value="UniProtKB-UniRule"/>
</dbReference>
<comment type="cofactor">
    <cofactor evidence="6">
        <name>Zn(2+)</name>
        <dbReference type="ChEBI" id="CHEBI:29105"/>
    </cofactor>
    <text evidence="6">Binds 1 zinc ion.</text>
</comment>
<dbReference type="PANTHER" id="PTHR11804">
    <property type="entry name" value="PROTEASE M3 THIMET OLIGOPEPTIDASE-RELATED"/>
    <property type="match status" value="1"/>
</dbReference>
<evidence type="ECO:0000256" key="4">
    <source>
        <dbReference type="ARBA" id="ARBA00022833"/>
    </source>
</evidence>
<dbReference type="GO" id="GO:0006508">
    <property type="term" value="P:proteolysis"/>
    <property type="evidence" value="ECO:0007669"/>
    <property type="project" value="UniProtKB-KW"/>
</dbReference>
<name>A0A6J4T5U3_9ACTN</name>
<dbReference type="AlphaFoldDB" id="A0A6J4T5U3"/>
<gene>
    <name evidence="8" type="ORF">AVDCRST_MAG85-2500</name>
</gene>
<dbReference type="PANTHER" id="PTHR11804:SF5">
    <property type="entry name" value="OLIGOENDOPEPTIDASE F"/>
    <property type="match status" value="1"/>
</dbReference>
<protein>
    <submittedName>
        <fullName evidence="8">Oligoendopeptidase F</fullName>
        <ecNumber evidence="8">3.4.24.-</ecNumber>
    </submittedName>
</protein>
<keyword evidence="2 6" id="KW-0479">Metal-binding</keyword>
<dbReference type="InterPro" id="IPR045090">
    <property type="entry name" value="Pept_M3A_M3B"/>
</dbReference>
<evidence type="ECO:0000256" key="1">
    <source>
        <dbReference type="ARBA" id="ARBA00022670"/>
    </source>
</evidence>
<keyword evidence="1 6" id="KW-0645">Protease</keyword>
<accession>A0A6J4T5U3</accession>
<keyword evidence="5 6" id="KW-0482">Metalloprotease</keyword>
<dbReference type="GO" id="GO:0006518">
    <property type="term" value="P:peptide metabolic process"/>
    <property type="evidence" value="ECO:0007669"/>
    <property type="project" value="TreeGrafter"/>
</dbReference>
<dbReference type="EC" id="3.4.24.-" evidence="8"/>
<evidence type="ECO:0000256" key="2">
    <source>
        <dbReference type="ARBA" id="ARBA00022723"/>
    </source>
</evidence>
<feature type="domain" description="Peptidase M3A/M3B catalytic" evidence="7">
    <location>
        <begin position="27"/>
        <end position="268"/>
    </location>
</feature>
<evidence type="ECO:0000259" key="7">
    <source>
        <dbReference type="Pfam" id="PF01432"/>
    </source>
</evidence>
<comment type="similarity">
    <text evidence="6">Belongs to the peptidase M3 family.</text>
</comment>
<evidence type="ECO:0000256" key="6">
    <source>
        <dbReference type="RuleBase" id="RU003435"/>
    </source>
</evidence>
<dbReference type="Gene3D" id="1.10.1370.20">
    <property type="entry name" value="Oligoendopeptidase f, C-terminal domain"/>
    <property type="match status" value="1"/>
</dbReference>
<keyword evidence="4 6" id="KW-0862">Zinc</keyword>
<organism evidence="8">
    <name type="scientific">uncultured Solirubrobacteraceae bacterium</name>
    <dbReference type="NCBI Taxonomy" id="1162706"/>
    <lineage>
        <taxon>Bacteria</taxon>
        <taxon>Bacillati</taxon>
        <taxon>Actinomycetota</taxon>
        <taxon>Thermoleophilia</taxon>
        <taxon>Solirubrobacterales</taxon>
        <taxon>Solirubrobacteraceae</taxon>
        <taxon>environmental samples</taxon>
    </lineage>
</organism>